<dbReference type="GO" id="GO:0032259">
    <property type="term" value="P:methylation"/>
    <property type="evidence" value="ECO:0007669"/>
    <property type="project" value="UniProtKB-KW"/>
</dbReference>
<gene>
    <name evidence="2" type="ORF">V2H45_01680</name>
</gene>
<accession>A0AAW9PT52</accession>
<name>A0AAW9PT52_9CYAN</name>
<dbReference type="AlphaFoldDB" id="A0AAW9PT52"/>
<dbReference type="Proteomes" id="UP001333818">
    <property type="component" value="Unassembled WGS sequence"/>
</dbReference>
<feature type="domain" description="Methyltransferase type 11" evidence="1">
    <location>
        <begin position="96"/>
        <end position="178"/>
    </location>
</feature>
<dbReference type="RefSeq" id="WP_330481873.1">
    <property type="nucleotide sequence ID" value="NZ_JAZBJZ010000003.1"/>
</dbReference>
<keyword evidence="3" id="KW-1185">Reference proteome</keyword>
<dbReference type="EC" id="2.1.-.-" evidence="2"/>
<dbReference type="CDD" id="cd02440">
    <property type="entry name" value="AdoMet_MTases"/>
    <property type="match status" value="1"/>
</dbReference>
<protein>
    <submittedName>
        <fullName evidence="2">Class I SAM-dependent methyltransferase</fullName>
        <ecNumber evidence="2">2.1.-.-</ecNumber>
    </submittedName>
</protein>
<dbReference type="EMBL" id="JAZBJZ010000003">
    <property type="protein sequence ID" value="MEE3715451.1"/>
    <property type="molecule type" value="Genomic_DNA"/>
</dbReference>
<sequence length="288" mass="32987">MIFPLIERVKTIKDLIIQSLDRIGTSVNTLLGNDQVILAKIESLSKQVKSLTVVPDIEQKNSPIANFHGDFYIRHNQRRQEHLASLGINISGLSVLEVGAGIGDHTTYFLDRGCSVLCTEAREDNLEILRTRYPYIRVEQLDLDNPHPLTDKPLDVVYSYGLLYHLKKPAKAIEFMARNCSQILLLETCVSQENDESIIITEEEIENPTQGIYGIGCHPSRKWVYQQLKKYFDFVYLPTTQPNHPEFPIDWATMPDEKTLTRAVFIASRQMINNPLLVEDIPMKQVRH</sequence>
<evidence type="ECO:0000259" key="1">
    <source>
        <dbReference type="Pfam" id="PF08241"/>
    </source>
</evidence>
<dbReference type="SUPFAM" id="SSF53335">
    <property type="entry name" value="S-adenosyl-L-methionine-dependent methyltransferases"/>
    <property type="match status" value="1"/>
</dbReference>
<dbReference type="GO" id="GO:0008757">
    <property type="term" value="F:S-adenosylmethionine-dependent methyltransferase activity"/>
    <property type="evidence" value="ECO:0007669"/>
    <property type="project" value="InterPro"/>
</dbReference>
<keyword evidence="2" id="KW-0808">Transferase</keyword>
<proteinExistence type="predicted"/>
<comment type="caution">
    <text evidence="2">The sequence shown here is derived from an EMBL/GenBank/DDBJ whole genome shotgun (WGS) entry which is preliminary data.</text>
</comment>
<evidence type="ECO:0000313" key="2">
    <source>
        <dbReference type="EMBL" id="MEE3715451.1"/>
    </source>
</evidence>
<keyword evidence="2" id="KW-0489">Methyltransferase</keyword>
<dbReference type="Gene3D" id="3.40.50.150">
    <property type="entry name" value="Vaccinia Virus protein VP39"/>
    <property type="match status" value="1"/>
</dbReference>
<organism evidence="2 3">
    <name type="scientific">Tumidithrix elongata BACA0141</name>
    <dbReference type="NCBI Taxonomy" id="2716417"/>
    <lineage>
        <taxon>Bacteria</taxon>
        <taxon>Bacillati</taxon>
        <taxon>Cyanobacteriota</taxon>
        <taxon>Cyanophyceae</taxon>
        <taxon>Pseudanabaenales</taxon>
        <taxon>Pseudanabaenaceae</taxon>
        <taxon>Tumidithrix</taxon>
        <taxon>Tumidithrix elongata</taxon>
    </lineage>
</organism>
<reference evidence="2" key="1">
    <citation type="submission" date="2024-01" db="EMBL/GenBank/DDBJ databases">
        <title>Bank of Algae and Cyanobacteria of the Azores (BACA) strain genomes.</title>
        <authorList>
            <person name="Luz R."/>
            <person name="Cordeiro R."/>
            <person name="Fonseca A."/>
            <person name="Goncalves V."/>
        </authorList>
    </citation>
    <scope>NUCLEOTIDE SEQUENCE</scope>
    <source>
        <strain evidence="2">BACA0141</strain>
    </source>
</reference>
<evidence type="ECO:0000313" key="3">
    <source>
        <dbReference type="Proteomes" id="UP001333818"/>
    </source>
</evidence>
<dbReference type="Pfam" id="PF08241">
    <property type="entry name" value="Methyltransf_11"/>
    <property type="match status" value="1"/>
</dbReference>
<dbReference type="InterPro" id="IPR029063">
    <property type="entry name" value="SAM-dependent_MTases_sf"/>
</dbReference>
<dbReference type="InterPro" id="IPR013216">
    <property type="entry name" value="Methyltransf_11"/>
</dbReference>